<organism evidence="1 2">
    <name type="scientific">Actinocorallia longicatena</name>
    <dbReference type="NCBI Taxonomy" id="111803"/>
    <lineage>
        <taxon>Bacteria</taxon>
        <taxon>Bacillati</taxon>
        <taxon>Actinomycetota</taxon>
        <taxon>Actinomycetes</taxon>
        <taxon>Streptosporangiales</taxon>
        <taxon>Thermomonosporaceae</taxon>
        <taxon>Actinocorallia</taxon>
    </lineage>
</organism>
<reference evidence="2" key="1">
    <citation type="journal article" date="2019" name="Int. J. Syst. Evol. Microbiol.">
        <title>The Global Catalogue of Microorganisms (GCM) 10K type strain sequencing project: providing services to taxonomists for standard genome sequencing and annotation.</title>
        <authorList>
            <consortium name="The Broad Institute Genomics Platform"/>
            <consortium name="The Broad Institute Genome Sequencing Center for Infectious Disease"/>
            <person name="Wu L."/>
            <person name="Ma J."/>
        </authorList>
    </citation>
    <scope>NUCLEOTIDE SEQUENCE [LARGE SCALE GENOMIC DNA]</scope>
    <source>
        <strain evidence="2">JCM 9377</strain>
    </source>
</reference>
<accession>A0ABP6QJP1</accession>
<dbReference type="Proteomes" id="UP001501237">
    <property type="component" value="Unassembled WGS sequence"/>
</dbReference>
<dbReference type="InterPro" id="IPR009737">
    <property type="entry name" value="Aim32/Apd1-like"/>
</dbReference>
<evidence type="ECO:0000313" key="1">
    <source>
        <dbReference type="EMBL" id="GAA3226923.1"/>
    </source>
</evidence>
<protein>
    <recommendedName>
        <fullName evidence="3">Sucrase ferredoxin</fullName>
    </recommendedName>
</protein>
<dbReference type="InterPro" id="IPR036249">
    <property type="entry name" value="Thioredoxin-like_sf"/>
</dbReference>
<comment type="caution">
    <text evidence="1">The sequence shown here is derived from an EMBL/GenBank/DDBJ whole genome shotgun (WGS) entry which is preliminary data.</text>
</comment>
<gene>
    <name evidence="1" type="ORF">GCM10010468_55490</name>
</gene>
<name>A0ABP6QJP1_9ACTN</name>
<dbReference type="CDD" id="cd03062">
    <property type="entry name" value="TRX_Fd_Sucrase"/>
    <property type="match status" value="1"/>
</dbReference>
<evidence type="ECO:0008006" key="3">
    <source>
        <dbReference type="Google" id="ProtNLM"/>
    </source>
</evidence>
<proteinExistence type="predicted"/>
<sequence>MSHGKSCEHCTGSHTGELPCLATATTKARAWLLLEHPGPWAERIEQMGLPIVAEATRAGVRPQLIRRPGRRHSGLPLRVFVGYSGETPWLESRVITDPAELDSLDLAKVARGERPFWGELTDEAVLLVCTHAKRNVCCAKTGGPLARHLAKRYGDKVWETSHVGGDRFAANLVCFPHGLYYGALEARSAETAVEAYLRGEVVLEHLRGRAGLPESGQAAEHFVRQHTGMLDVNAVRVTSVTGTGPFEVMVTAGDITWSGVVEAVETSGTCGSECSESVQTYQMRDLTLHSEAALV</sequence>
<dbReference type="PANTHER" id="PTHR31902:SF22">
    <property type="entry name" value="SLL1203 PROTEIN"/>
    <property type="match status" value="1"/>
</dbReference>
<keyword evidence="2" id="KW-1185">Reference proteome</keyword>
<dbReference type="Gene3D" id="3.40.30.10">
    <property type="entry name" value="Glutaredoxin"/>
    <property type="match status" value="1"/>
</dbReference>
<dbReference type="PANTHER" id="PTHR31902">
    <property type="entry name" value="ACTIN PATCHES DISTAL PROTEIN 1"/>
    <property type="match status" value="1"/>
</dbReference>
<evidence type="ECO:0000313" key="2">
    <source>
        <dbReference type="Proteomes" id="UP001501237"/>
    </source>
</evidence>
<dbReference type="SUPFAM" id="SSF52833">
    <property type="entry name" value="Thioredoxin-like"/>
    <property type="match status" value="1"/>
</dbReference>
<dbReference type="EMBL" id="BAAAUV010000016">
    <property type="protein sequence ID" value="GAA3226923.1"/>
    <property type="molecule type" value="Genomic_DNA"/>
</dbReference>
<dbReference type="RefSeq" id="WP_344833928.1">
    <property type="nucleotide sequence ID" value="NZ_BAAAUV010000016.1"/>
</dbReference>
<dbReference type="Pfam" id="PF06999">
    <property type="entry name" value="Suc_Fer-like"/>
    <property type="match status" value="1"/>
</dbReference>